<reference evidence="2" key="1">
    <citation type="submission" date="2023-01" db="EMBL/GenBank/DDBJ databases">
        <title>Whole genome sequence of Paucibacter sp. S2-9 isolated from pond sediment.</title>
        <authorList>
            <person name="Jung J.Y."/>
        </authorList>
    </citation>
    <scope>NUCLEOTIDE SEQUENCE</scope>
    <source>
        <strain evidence="2">S2-9</strain>
    </source>
</reference>
<gene>
    <name evidence="2" type="ORF">PFX98_21000</name>
</gene>
<dbReference type="Proteomes" id="UP001177769">
    <property type="component" value="Chromosome"/>
</dbReference>
<name>A0AA95SKQ7_9BURK</name>
<dbReference type="PANTHER" id="PTHR12526">
    <property type="entry name" value="GLYCOSYLTRANSFERASE"/>
    <property type="match status" value="1"/>
</dbReference>
<dbReference type="InterPro" id="IPR028098">
    <property type="entry name" value="Glyco_trans_4-like_N"/>
</dbReference>
<accession>A0AA95SKQ7</accession>
<dbReference type="RefSeq" id="WP_285232430.1">
    <property type="nucleotide sequence ID" value="NZ_CP116346.1"/>
</dbReference>
<dbReference type="SUPFAM" id="SSF53756">
    <property type="entry name" value="UDP-Glycosyltransferase/glycogen phosphorylase"/>
    <property type="match status" value="1"/>
</dbReference>
<dbReference type="AlphaFoldDB" id="A0AA95SKQ7"/>
<evidence type="ECO:0000313" key="2">
    <source>
        <dbReference type="EMBL" id="WIT11348.1"/>
    </source>
</evidence>
<dbReference type="GO" id="GO:0016757">
    <property type="term" value="F:glycosyltransferase activity"/>
    <property type="evidence" value="ECO:0007669"/>
    <property type="project" value="UniProtKB-ARBA"/>
</dbReference>
<evidence type="ECO:0000259" key="1">
    <source>
        <dbReference type="Pfam" id="PF13439"/>
    </source>
</evidence>
<dbReference type="Gene3D" id="3.40.50.2000">
    <property type="entry name" value="Glycogen Phosphorylase B"/>
    <property type="match status" value="2"/>
</dbReference>
<proteinExistence type="predicted"/>
<dbReference type="NCBIfam" id="TIGR03088">
    <property type="entry name" value="stp2"/>
    <property type="match status" value="1"/>
</dbReference>
<keyword evidence="3" id="KW-1185">Reference proteome</keyword>
<dbReference type="EMBL" id="CP116346">
    <property type="protein sequence ID" value="WIT11348.1"/>
    <property type="molecule type" value="Genomic_DNA"/>
</dbReference>
<dbReference type="PANTHER" id="PTHR12526:SF630">
    <property type="entry name" value="GLYCOSYLTRANSFERASE"/>
    <property type="match status" value="1"/>
</dbReference>
<dbReference type="InterPro" id="IPR017522">
    <property type="entry name" value="Sugar_tfrase_PEP-CTERM_Stp2"/>
</dbReference>
<dbReference type="Pfam" id="PF13692">
    <property type="entry name" value="Glyco_trans_1_4"/>
    <property type="match status" value="1"/>
</dbReference>
<dbReference type="KEGG" id="pais:PFX98_21000"/>
<protein>
    <submittedName>
        <fullName evidence="2">TIGR03088 family PEP-CTERM/XrtA system glycosyltransferase</fullName>
    </submittedName>
</protein>
<evidence type="ECO:0000313" key="3">
    <source>
        <dbReference type="Proteomes" id="UP001177769"/>
    </source>
</evidence>
<feature type="domain" description="Glycosyltransferase subfamily 4-like N-terminal" evidence="1">
    <location>
        <begin position="22"/>
        <end position="181"/>
    </location>
</feature>
<sequence length="393" mass="42992">MSTAAADARPLVLHVVFRFDTGGLENGVVKLIDQLPADRYRHAVLALTEVTSFRERVQRKDVEFIALHKKPGHGFWLYPELYRVFKRLRPMIVHTRNLAALEAVVPAWAAGVPIRVHGEHGRDLGDLDGSNRGQQRLRRLYSPFVHRYIALSRDLADYLSARVGIRGERIAQVYNGVEIERFARPAGRAAIPACPFGAAGEFIVGSVGRMQGVKDPLNLARAFVLALQQRPELRARLRLVMVGGGPLLEPARALLQDAGVAELSYLPGERSDVAEVMRGLDCFVLPSLAEGISNTILEAMASSLPVIATAVGGNAELVLDGQTGSLVPSGNAQALADAMLRLADDAELAARQGRAGRTRVEQQFSMKAMLQGYQQVYDSELQRRARPKALQLT</sequence>
<organism evidence="2 3">
    <name type="scientific">Paucibacter sediminis</name>
    <dbReference type="NCBI Taxonomy" id="3019553"/>
    <lineage>
        <taxon>Bacteria</taxon>
        <taxon>Pseudomonadati</taxon>
        <taxon>Pseudomonadota</taxon>
        <taxon>Betaproteobacteria</taxon>
        <taxon>Burkholderiales</taxon>
        <taxon>Sphaerotilaceae</taxon>
        <taxon>Roseateles</taxon>
    </lineage>
</organism>
<dbReference type="Pfam" id="PF13439">
    <property type="entry name" value="Glyco_transf_4"/>
    <property type="match status" value="1"/>
</dbReference>